<comment type="caution">
    <text evidence="3">The sequence shown here is derived from an EMBL/GenBank/DDBJ whole genome shotgun (WGS) entry which is preliminary data.</text>
</comment>
<dbReference type="EMBL" id="BAAAWD010000011">
    <property type="protein sequence ID" value="GAA3014682.1"/>
    <property type="molecule type" value="Genomic_DNA"/>
</dbReference>
<reference evidence="3 4" key="1">
    <citation type="journal article" date="2019" name="Int. J. Syst. Evol. Microbiol.">
        <title>The Global Catalogue of Microorganisms (GCM) 10K type strain sequencing project: providing services to taxonomists for standard genome sequencing and annotation.</title>
        <authorList>
            <consortium name="The Broad Institute Genomics Platform"/>
            <consortium name="The Broad Institute Genome Sequencing Center for Infectious Disease"/>
            <person name="Wu L."/>
            <person name="Ma J."/>
        </authorList>
    </citation>
    <scope>NUCLEOTIDE SEQUENCE [LARGE SCALE GENOMIC DNA]</scope>
    <source>
        <strain evidence="3 4">JCM 3106</strain>
    </source>
</reference>
<protein>
    <submittedName>
        <fullName evidence="3">Uncharacterized protein</fullName>
    </submittedName>
</protein>
<proteinExistence type="predicted"/>
<evidence type="ECO:0000313" key="3">
    <source>
        <dbReference type="EMBL" id="GAA3014682.1"/>
    </source>
</evidence>
<keyword evidence="2" id="KW-0812">Transmembrane</keyword>
<sequence>MPGAGAATAADETPATAPERARAAAAIAAPAVFLLILWNTVKLLAGPAGRCGLRFGSPQRVLTFTGADRRR</sequence>
<keyword evidence="4" id="KW-1185">Reference proteome</keyword>
<feature type="transmembrane region" description="Helical" evidence="2">
    <location>
        <begin position="23"/>
        <end position="45"/>
    </location>
</feature>
<accession>A0ABN3Y8F9</accession>
<name>A0ABN3Y8F9_9ACTN</name>
<keyword evidence="2" id="KW-1133">Transmembrane helix</keyword>
<evidence type="ECO:0000256" key="1">
    <source>
        <dbReference type="SAM" id="MobiDB-lite"/>
    </source>
</evidence>
<dbReference type="Proteomes" id="UP001499930">
    <property type="component" value="Unassembled WGS sequence"/>
</dbReference>
<evidence type="ECO:0000256" key="2">
    <source>
        <dbReference type="SAM" id="Phobius"/>
    </source>
</evidence>
<organism evidence="3 4">
    <name type="scientific">Streptosporangium longisporum</name>
    <dbReference type="NCBI Taxonomy" id="46187"/>
    <lineage>
        <taxon>Bacteria</taxon>
        <taxon>Bacillati</taxon>
        <taxon>Actinomycetota</taxon>
        <taxon>Actinomycetes</taxon>
        <taxon>Streptosporangiales</taxon>
        <taxon>Streptosporangiaceae</taxon>
        <taxon>Streptosporangium</taxon>
    </lineage>
</organism>
<evidence type="ECO:0000313" key="4">
    <source>
        <dbReference type="Proteomes" id="UP001499930"/>
    </source>
</evidence>
<gene>
    <name evidence="3" type="ORF">GCM10017559_42480</name>
</gene>
<feature type="region of interest" description="Disordered" evidence="1">
    <location>
        <begin position="1"/>
        <end position="20"/>
    </location>
</feature>
<keyword evidence="2" id="KW-0472">Membrane</keyword>